<keyword evidence="4 6" id="KW-1133">Transmembrane helix</keyword>
<organism evidence="7 8">
    <name type="scientific">Thermostichus vulcanus str. 'Rupite'</name>
    <dbReference type="NCBI Taxonomy" id="2813851"/>
    <lineage>
        <taxon>Bacteria</taxon>
        <taxon>Bacillati</taxon>
        <taxon>Cyanobacteriota</taxon>
        <taxon>Cyanophyceae</taxon>
        <taxon>Thermostichales</taxon>
        <taxon>Thermostichaceae</taxon>
        <taxon>Thermostichus</taxon>
    </lineage>
</organism>
<dbReference type="CDD" id="cd06580">
    <property type="entry name" value="TM_PBP1_transp_TpRbsC_like"/>
    <property type="match status" value="1"/>
</dbReference>
<keyword evidence="2" id="KW-1003">Cell membrane</keyword>
<sequence>MNKGLWGTFSDPRVWLLATFGVAFVMGGLLIAVAGRDPWLAYQALVQGAFGGGAALSETLVNSTPLIFGGLAFALAARSGLFNIGIEGQLVLGGLVAGWMGSLPLGWPRVLHLPLCLGLAAVAGGLWGLLPGILKARNGTHEVITTIMLNYLSFRLTAYLVGPSGPLRSGPLPATAPLVAAARLDPLWSGTRLSGGWLLALGLAALVGFGLFRTRVGFRLRTVGSSPGAAQYAGISVTKVWIGAMVLSGALAGLGGAVEVLGLHYRFYDQFSPGYGFTAIAVGLVGNNHPLGVVWAGLLFGALNNGATAMQTLANTPKDLVQILQSLVIFSVAAVAGLTRKRGGKF</sequence>
<feature type="transmembrane region" description="Helical" evidence="6">
    <location>
        <begin position="194"/>
        <end position="212"/>
    </location>
</feature>
<keyword evidence="5 6" id="KW-0472">Membrane</keyword>
<dbReference type="InterPro" id="IPR001851">
    <property type="entry name" value="ABC_transp_permease"/>
</dbReference>
<comment type="subcellular location">
    <subcellularLocation>
        <location evidence="1">Cell membrane</location>
        <topology evidence="1">Multi-pass membrane protein</topology>
    </subcellularLocation>
</comment>
<dbReference type="PANTHER" id="PTHR47089">
    <property type="entry name" value="ABC TRANSPORTER, PERMEASE PROTEIN"/>
    <property type="match status" value="1"/>
</dbReference>
<dbReference type="RefSeq" id="WP_244349513.1">
    <property type="nucleotide sequence ID" value="NZ_JAFIRA010000008.1"/>
</dbReference>
<evidence type="ECO:0000256" key="5">
    <source>
        <dbReference type="ARBA" id="ARBA00023136"/>
    </source>
</evidence>
<accession>A0ABT0C913</accession>
<evidence type="ECO:0000313" key="8">
    <source>
        <dbReference type="Proteomes" id="UP000830835"/>
    </source>
</evidence>
<name>A0ABT0C913_THEVL</name>
<comment type="caution">
    <text evidence="7">The sequence shown here is derived from an EMBL/GenBank/DDBJ whole genome shotgun (WGS) entry which is preliminary data.</text>
</comment>
<keyword evidence="3 6" id="KW-0812">Transmembrane</keyword>
<dbReference type="EMBL" id="JAFIRA010000008">
    <property type="protein sequence ID" value="MCJ2542283.1"/>
    <property type="molecule type" value="Genomic_DNA"/>
</dbReference>
<feature type="transmembrane region" description="Helical" evidence="6">
    <location>
        <begin position="111"/>
        <end position="130"/>
    </location>
</feature>
<dbReference type="Pfam" id="PF02653">
    <property type="entry name" value="BPD_transp_2"/>
    <property type="match status" value="1"/>
</dbReference>
<feature type="transmembrane region" description="Helical" evidence="6">
    <location>
        <begin position="142"/>
        <end position="162"/>
    </location>
</feature>
<evidence type="ECO:0000256" key="4">
    <source>
        <dbReference type="ARBA" id="ARBA00022989"/>
    </source>
</evidence>
<feature type="transmembrane region" description="Helical" evidence="6">
    <location>
        <begin position="88"/>
        <end position="105"/>
    </location>
</feature>
<reference evidence="7" key="1">
    <citation type="submission" date="2021-02" db="EMBL/GenBank/DDBJ databases">
        <title>The CRISPR/cas machinery reduction and long-range gene transfer in the hot spring cyanobacterium Synechococcus.</title>
        <authorList>
            <person name="Dvorak P."/>
            <person name="Jahodarova E."/>
            <person name="Hasler P."/>
            <person name="Poulickova A."/>
        </authorList>
    </citation>
    <scope>NUCLEOTIDE SEQUENCE</scope>
    <source>
        <strain evidence="7">Rupite</strain>
    </source>
</reference>
<evidence type="ECO:0000256" key="2">
    <source>
        <dbReference type="ARBA" id="ARBA00022475"/>
    </source>
</evidence>
<proteinExistence type="predicted"/>
<evidence type="ECO:0000256" key="6">
    <source>
        <dbReference type="SAM" id="Phobius"/>
    </source>
</evidence>
<feature type="transmembrane region" description="Helical" evidence="6">
    <location>
        <begin position="12"/>
        <end position="34"/>
    </location>
</feature>
<evidence type="ECO:0000256" key="1">
    <source>
        <dbReference type="ARBA" id="ARBA00004651"/>
    </source>
</evidence>
<feature type="transmembrane region" description="Helical" evidence="6">
    <location>
        <begin position="54"/>
        <end position="76"/>
    </location>
</feature>
<keyword evidence="8" id="KW-1185">Reference proteome</keyword>
<protein>
    <submittedName>
        <fullName evidence="7">ABC transporter permease</fullName>
    </submittedName>
</protein>
<feature type="transmembrane region" description="Helical" evidence="6">
    <location>
        <begin position="320"/>
        <end position="339"/>
    </location>
</feature>
<gene>
    <name evidence="7" type="ORF">JX360_05080</name>
</gene>
<dbReference type="Proteomes" id="UP000830835">
    <property type="component" value="Unassembled WGS sequence"/>
</dbReference>
<evidence type="ECO:0000256" key="3">
    <source>
        <dbReference type="ARBA" id="ARBA00022692"/>
    </source>
</evidence>
<evidence type="ECO:0000313" key="7">
    <source>
        <dbReference type="EMBL" id="MCJ2542283.1"/>
    </source>
</evidence>
<feature type="transmembrane region" description="Helical" evidence="6">
    <location>
        <begin position="240"/>
        <end position="265"/>
    </location>
</feature>
<dbReference type="PANTHER" id="PTHR47089:SF1">
    <property type="entry name" value="GUANOSINE ABC TRANSPORTER PERMEASE PROTEIN NUPP"/>
    <property type="match status" value="1"/>
</dbReference>